<dbReference type="PROSITE" id="PS50109">
    <property type="entry name" value="HIS_KIN"/>
    <property type="match status" value="1"/>
</dbReference>
<dbReference type="GO" id="GO:0007234">
    <property type="term" value="P:osmosensory signaling via phosphorelay pathway"/>
    <property type="evidence" value="ECO:0007669"/>
    <property type="project" value="TreeGrafter"/>
</dbReference>
<dbReference type="Pfam" id="PF02518">
    <property type="entry name" value="HATPase_c"/>
    <property type="match status" value="1"/>
</dbReference>
<evidence type="ECO:0000256" key="1">
    <source>
        <dbReference type="ARBA" id="ARBA00000085"/>
    </source>
</evidence>
<evidence type="ECO:0000259" key="5">
    <source>
        <dbReference type="PROSITE" id="PS50109"/>
    </source>
</evidence>
<accession>A0A4Y8WPH1</accession>
<dbReference type="PANTHER" id="PTHR42878">
    <property type="entry name" value="TWO-COMPONENT HISTIDINE KINASE"/>
    <property type="match status" value="1"/>
</dbReference>
<dbReference type="InterPro" id="IPR050351">
    <property type="entry name" value="BphY/WalK/GraS-like"/>
</dbReference>
<evidence type="ECO:0000256" key="2">
    <source>
        <dbReference type="ARBA" id="ARBA00012438"/>
    </source>
</evidence>
<dbReference type="RefSeq" id="WP_134850012.1">
    <property type="nucleotide sequence ID" value="NZ_JADRFW010000065.1"/>
</dbReference>
<dbReference type="SMART" id="SM00387">
    <property type="entry name" value="HATPase_c"/>
    <property type="match status" value="1"/>
</dbReference>
<dbReference type="InterPro" id="IPR036890">
    <property type="entry name" value="HATPase_C_sf"/>
</dbReference>
<dbReference type="STRING" id="1122973.GCA_000379925_01906"/>
<comment type="caution">
    <text evidence="6">The sequence shown here is derived from an EMBL/GenBank/DDBJ whole genome shotgun (WGS) entry which is preliminary data.</text>
</comment>
<dbReference type="PANTHER" id="PTHR42878:SF14">
    <property type="entry name" value="OSMOLARITY TWO-COMPONENT SYSTEM PROTEIN SSK1"/>
    <property type="match status" value="1"/>
</dbReference>
<organism evidence="6 7">
    <name type="scientific">Porphyromonas levii</name>
    <dbReference type="NCBI Taxonomy" id="28114"/>
    <lineage>
        <taxon>Bacteria</taxon>
        <taxon>Pseudomonadati</taxon>
        <taxon>Bacteroidota</taxon>
        <taxon>Bacteroidia</taxon>
        <taxon>Bacteroidales</taxon>
        <taxon>Porphyromonadaceae</taxon>
        <taxon>Porphyromonas</taxon>
    </lineage>
</organism>
<gene>
    <name evidence="6" type="ORF">E4P47_08020</name>
</gene>
<dbReference type="Gene3D" id="3.30.565.10">
    <property type="entry name" value="Histidine kinase-like ATPase, C-terminal domain"/>
    <property type="match status" value="1"/>
</dbReference>
<proteinExistence type="predicted"/>
<dbReference type="SUPFAM" id="SSF47384">
    <property type="entry name" value="Homodimeric domain of signal transducing histidine kinase"/>
    <property type="match status" value="1"/>
</dbReference>
<feature type="domain" description="Histidine kinase" evidence="5">
    <location>
        <begin position="236"/>
        <end position="450"/>
    </location>
</feature>
<dbReference type="CDD" id="cd00075">
    <property type="entry name" value="HATPase"/>
    <property type="match status" value="1"/>
</dbReference>
<dbReference type="InterPro" id="IPR036097">
    <property type="entry name" value="HisK_dim/P_sf"/>
</dbReference>
<dbReference type="PRINTS" id="PR00344">
    <property type="entry name" value="BCTRLSENSOR"/>
</dbReference>
<dbReference type="SUPFAM" id="SSF55874">
    <property type="entry name" value="ATPase domain of HSP90 chaperone/DNA topoisomerase II/histidine kinase"/>
    <property type="match status" value="1"/>
</dbReference>
<dbReference type="GO" id="GO:0030295">
    <property type="term" value="F:protein kinase activator activity"/>
    <property type="evidence" value="ECO:0007669"/>
    <property type="project" value="TreeGrafter"/>
</dbReference>
<keyword evidence="7" id="KW-1185">Reference proteome</keyword>
<dbReference type="GO" id="GO:0000156">
    <property type="term" value="F:phosphorelay response regulator activity"/>
    <property type="evidence" value="ECO:0007669"/>
    <property type="project" value="TreeGrafter"/>
</dbReference>
<comment type="catalytic activity">
    <reaction evidence="1">
        <text>ATP + protein L-histidine = ADP + protein N-phospho-L-histidine.</text>
        <dbReference type="EC" id="2.7.13.3"/>
    </reaction>
</comment>
<dbReference type="AlphaFoldDB" id="A0A4Y8WPH1"/>
<evidence type="ECO:0000313" key="6">
    <source>
        <dbReference type="EMBL" id="TFH94322.1"/>
    </source>
</evidence>
<protein>
    <recommendedName>
        <fullName evidence="2">histidine kinase</fullName>
        <ecNumber evidence="2">2.7.13.3</ecNumber>
    </recommendedName>
</protein>
<dbReference type="EC" id="2.7.13.3" evidence="2"/>
<dbReference type="InterPro" id="IPR003594">
    <property type="entry name" value="HATPase_dom"/>
</dbReference>
<evidence type="ECO:0000256" key="3">
    <source>
        <dbReference type="ARBA" id="ARBA00022679"/>
    </source>
</evidence>
<dbReference type="InterPro" id="IPR004358">
    <property type="entry name" value="Sig_transdc_His_kin-like_C"/>
</dbReference>
<dbReference type="GO" id="GO:0000155">
    <property type="term" value="F:phosphorelay sensor kinase activity"/>
    <property type="evidence" value="ECO:0007669"/>
    <property type="project" value="InterPro"/>
</dbReference>
<evidence type="ECO:0000313" key="7">
    <source>
        <dbReference type="Proteomes" id="UP000297225"/>
    </source>
</evidence>
<dbReference type="EMBL" id="SPNC01000140">
    <property type="protein sequence ID" value="TFH94322.1"/>
    <property type="molecule type" value="Genomic_DNA"/>
</dbReference>
<evidence type="ECO:0000256" key="4">
    <source>
        <dbReference type="ARBA" id="ARBA00022777"/>
    </source>
</evidence>
<keyword evidence="4" id="KW-0418">Kinase</keyword>
<keyword evidence="3" id="KW-0808">Transferase</keyword>
<reference evidence="6 7" key="1">
    <citation type="submission" date="2019-03" db="EMBL/GenBank/DDBJ databases">
        <title>Porphyromonas levii Isolated from the Uterus of Dairy Cows.</title>
        <authorList>
            <person name="Francis A.M."/>
        </authorList>
    </citation>
    <scope>NUCLEOTIDE SEQUENCE [LARGE SCALE GENOMIC DNA]</scope>
    <source>
        <strain evidence="6 7">AF5678</strain>
    </source>
</reference>
<dbReference type="Proteomes" id="UP000297225">
    <property type="component" value="Unassembled WGS sequence"/>
</dbReference>
<sequence length="451" mass="50709">MTSGKIIRQNIILVCIAMLSLIGFEGYQLIKEYNTTQESVQMKMDELLTSTAKMYGQQIFISGMSNPQKPSFTLKPRDEVVSDSIPINFTKATINSNLSEGLELLMITSAIKRDSNFLDSFADLLLVQELAKTINQLNVSIEGSAVVKQELTRTSGSKDLGHYNFYSEYPIVIDSDSHIIKMWGCSNMLPEQKGLILLLFFILLITIIIGISFVRLIQQIKRVQYYQNVNEQYFFGLVHDLKTPLTYTKALLDRIHLTMAEKEIELANQINEGNLQVDRLVIKVDELLTIPKLTSCKESDFEEGYLVDTIEQIEDELISTYTTISPTFLINMDADKSYCLPLEHTTMLLRILMDNAVRYSGESPNITIDVVEKEEKLLISISDNGGGLPIPKKKVCFSEKNNIETIGGVVKGHGVGLITAIRIMKALGGCLLYEKIEGGSRFTIDIPIKYE</sequence>
<dbReference type="OrthoDB" id="1112780at2"/>
<name>A0A4Y8WPH1_9PORP</name>
<dbReference type="InterPro" id="IPR005467">
    <property type="entry name" value="His_kinase_dom"/>
</dbReference>